<evidence type="ECO:0000256" key="2">
    <source>
        <dbReference type="ARBA" id="ARBA00010790"/>
    </source>
</evidence>
<dbReference type="PIRSF" id="PIRSF000137">
    <property type="entry name" value="Alcohol_oxidase"/>
    <property type="match status" value="1"/>
</dbReference>
<dbReference type="Gene3D" id="3.30.560.10">
    <property type="entry name" value="Glucose Oxidase, domain 3"/>
    <property type="match status" value="1"/>
</dbReference>
<sequence>MTYDYIIIGAGSAGCVLANRLSENPNTSVLLLEAGGKDSHPFIHIPGGYSMLHHSKVDWNCYYTTPQPFLQNRKIYHPRGKVLGGSSSTNAMAYVRGQREDYDNWSALGCKGWSYQDVLPYFKKSEHNEQYENEYHSKGGLLNVTQATWYHTKVGEAFIQACVQKGLPLNQDINGATQDGAGWLQYTMKQSKRQSTAKAFLHPIMKRSNLTIITGAVCKKLVLQHTRVIGVDFMTKSSSTLTARAKNEVIVTAGAFESPKILMLSGIGSKDDLQKHGIAMQHELEGVGKNLQDHLFYAVSSLSNVNTNNHYVPMHMRAVALGKYFISGSGPLSIGPLEAVAFLKSDAAQTRPDIQFQFTPTQPGDNYSYDIFNLDTFPTENGYTILPTQVRPESRGQVSLSSNDPNAAPLIDPKYLSNEKDREVMVKAARHALETLDQNAFDTYRIRNHVPEKRTSDDEILEHIQRSAECVYHPVGTCKMGVDEMAVVDPQLKVIGMENLRVVDASIMPVICSGNTNAPVIMIAEKAAEMIRNKN</sequence>
<evidence type="ECO:0000256" key="3">
    <source>
        <dbReference type="ARBA" id="ARBA00022630"/>
    </source>
</evidence>
<gene>
    <name evidence="7" type="ORF">SanaruYs_12300</name>
</gene>
<feature type="domain" description="Glucose-methanol-choline oxidoreductase N-terminal" evidence="6">
    <location>
        <begin position="254"/>
        <end position="268"/>
    </location>
</feature>
<name>A0A401U7Z3_9BACT</name>
<evidence type="ECO:0000256" key="5">
    <source>
        <dbReference type="PIRSR" id="PIRSR000137-2"/>
    </source>
</evidence>
<dbReference type="GO" id="GO:0016614">
    <property type="term" value="F:oxidoreductase activity, acting on CH-OH group of donors"/>
    <property type="evidence" value="ECO:0007669"/>
    <property type="project" value="InterPro"/>
</dbReference>
<dbReference type="Pfam" id="PF05199">
    <property type="entry name" value="GMC_oxred_C"/>
    <property type="match status" value="1"/>
</dbReference>
<evidence type="ECO:0000313" key="7">
    <source>
        <dbReference type="EMBL" id="GCC51010.1"/>
    </source>
</evidence>
<keyword evidence="8" id="KW-1185">Reference proteome</keyword>
<evidence type="ECO:0000256" key="1">
    <source>
        <dbReference type="ARBA" id="ARBA00001974"/>
    </source>
</evidence>
<dbReference type="Proteomes" id="UP000288227">
    <property type="component" value="Unassembled WGS sequence"/>
</dbReference>
<protein>
    <submittedName>
        <fullName evidence="7">Choline dehydrogenase</fullName>
    </submittedName>
</protein>
<reference evidence="7 8" key="1">
    <citation type="submission" date="2018-11" db="EMBL/GenBank/DDBJ databases">
        <title>Chryseotalea sanarue gen. nov., sp., nov., a member of the family Cytophagaceae, isolated from a brackish lake in Hamamatsu Japan.</title>
        <authorList>
            <person name="Maejima Y."/>
            <person name="Iino T."/>
            <person name="Muraguchi Y."/>
            <person name="Fukuda K."/>
            <person name="Ohkuma M."/>
            <person name="Moriuchi R."/>
            <person name="Dohra H."/>
            <person name="Kimbara K."/>
            <person name="Shintani M."/>
        </authorList>
    </citation>
    <scope>NUCLEOTIDE SEQUENCE [LARGE SCALE GENOMIC DNA]</scope>
    <source>
        <strain evidence="7 8">Ys</strain>
    </source>
</reference>
<feature type="binding site" evidence="5">
    <location>
        <position position="82"/>
    </location>
    <ligand>
        <name>FAD</name>
        <dbReference type="ChEBI" id="CHEBI:57692"/>
    </ligand>
</feature>
<dbReference type="RefSeq" id="WP_127121655.1">
    <property type="nucleotide sequence ID" value="NZ_BHXQ01000002.1"/>
</dbReference>
<keyword evidence="3" id="KW-0285">Flavoprotein</keyword>
<comment type="similarity">
    <text evidence="2">Belongs to the GMC oxidoreductase family.</text>
</comment>
<dbReference type="AlphaFoldDB" id="A0A401U7Z3"/>
<dbReference type="InterPro" id="IPR036188">
    <property type="entry name" value="FAD/NAD-bd_sf"/>
</dbReference>
<comment type="cofactor">
    <cofactor evidence="1 5">
        <name>FAD</name>
        <dbReference type="ChEBI" id="CHEBI:57692"/>
    </cofactor>
</comment>
<dbReference type="InterPro" id="IPR007867">
    <property type="entry name" value="GMC_OxRtase_C"/>
</dbReference>
<dbReference type="Gene3D" id="3.50.50.60">
    <property type="entry name" value="FAD/NAD(P)-binding domain"/>
    <property type="match status" value="1"/>
</dbReference>
<dbReference type="EMBL" id="BHXQ01000002">
    <property type="protein sequence ID" value="GCC51010.1"/>
    <property type="molecule type" value="Genomic_DNA"/>
</dbReference>
<dbReference type="OrthoDB" id="9785276at2"/>
<evidence type="ECO:0000313" key="8">
    <source>
        <dbReference type="Proteomes" id="UP000288227"/>
    </source>
</evidence>
<evidence type="ECO:0000259" key="6">
    <source>
        <dbReference type="PROSITE" id="PS00624"/>
    </source>
</evidence>
<keyword evidence="4 5" id="KW-0274">FAD</keyword>
<proteinExistence type="inferred from homology"/>
<dbReference type="GO" id="GO:0050660">
    <property type="term" value="F:flavin adenine dinucleotide binding"/>
    <property type="evidence" value="ECO:0007669"/>
    <property type="project" value="InterPro"/>
</dbReference>
<dbReference type="SUPFAM" id="SSF51905">
    <property type="entry name" value="FAD/NAD(P)-binding domain"/>
    <property type="match status" value="1"/>
</dbReference>
<dbReference type="SUPFAM" id="SSF54373">
    <property type="entry name" value="FAD-linked reductases, C-terminal domain"/>
    <property type="match status" value="1"/>
</dbReference>
<accession>A0A401U7Z3</accession>
<organism evidence="7 8">
    <name type="scientific">Chryseotalea sanaruensis</name>
    <dbReference type="NCBI Taxonomy" id="2482724"/>
    <lineage>
        <taxon>Bacteria</taxon>
        <taxon>Pseudomonadati</taxon>
        <taxon>Bacteroidota</taxon>
        <taxon>Cytophagia</taxon>
        <taxon>Cytophagales</taxon>
        <taxon>Chryseotaleaceae</taxon>
        <taxon>Chryseotalea</taxon>
    </lineage>
</organism>
<dbReference type="PANTHER" id="PTHR11552">
    <property type="entry name" value="GLUCOSE-METHANOL-CHOLINE GMC OXIDOREDUCTASE"/>
    <property type="match status" value="1"/>
</dbReference>
<dbReference type="InterPro" id="IPR012132">
    <property type="entry name" value="GMC_OxRdtase"/>
</dbReference>
<dbReference type="Pfam" id="PF00732">
    <property type="entry name" value="GMC_oxred_N"/>
    <property type="match status" value="1"/>
</dbReference>
<dbReference type="PROSITE" id="PS00624">
    <property type="entry name" value="GMC_OXRED_2"/>
    <property type="match status" value="1"/>
</dbReference>
<comment type="caution">
    <text evidence="7">The sequence shown here is derived from an EMBL/GenBank/DDBJ whole genome shotgun (WGS) entry which is preliminary data.</text>
</comment>
<dbReference type="PANTHER" id="PTHR11552:SF147">
    <property type="entry name" value="CHOLINE DEHYDROGENASE, MITOCHONDRIAL"/>
    <property type="match status" value="1"/>
</dbReference>
<evidence type="ECO:0000256" key="4">
    <source>
        <dbReference type="ARBA" id="ARBA00022827"/>
    </source>
</evidence>
<dbReference type="InterPro" id="IPR000172">
    <property type="entry name" value="GMC_OxRdtase_N"/>
</dbReference>